<evidence type="ECO:0000256" key="1">
    <source>
        <dbReference type="SAM" id="SignalP"/>
    </source>
</evidence>
<feature type="signal peptide" evidence="1">
    <location>
        <begin position="1"/>
        <end position="21"/>
    </location>
</feature>
<comment type="caution">
    <text evidence="2">The sequence shown here is derived from an EMBL/GenBank/DDBJ whole genome shotgun (WGS) entry which is preliminary data.</text>
</comment>
<accession>A0A8S9R0I5</accession>
<sequence>MWCLVKLAVVCFLVHLPLPAGRDDDTSGPKPCVRFDTPRLVYMEYSDKYEILRLDSLVEVRLHLLLTADQIMRKKTPESVGFVHGDQERQDPLLI</sequence>
<name>A0A8S9R0I5_BRACR</name>
<dbReference type="AlphaFoldDB" id="A0A8S9R0I5"/>
<feature type="chain" id="PRO_5035823562" evidence="1">
    <location>
        <begin position="22"/>
        <end position="95"/>
    </location>
</feature>
<evidence type="ECO:0000313" key="2">
    <source>
        <dbReference type="EMBL" id="KAF3555105.1"/>
    </source>
</evidence>
<organism evidence="2 3">
    <name type="scientific">Brassica cretica</name>
    <name type="common">Mustard</name>
    <dbReference type="NCBI Taxonomy" id="69181"/>
    <lineage>
        <taxon>Eukaryota</taxon>
        <taxon>Viridiplantae</taxon>
        <taxon>Streptophyta</taxon>
        <taxon>Embryophyta</taxon>
        <taxon>Tracheophyta</taxon>
        <taxon>Spermatophyta</taxon>
        <taxon>Magnoliopsida</taxon>
        <taxon>eudicotyledons</taxon>
        <taxon>Gunneridae</taxon>
        <taxon>Pentapetalae</taxon>
        <taxon>rosids</taxon>
        <taxon>malvids</taxon>
        <taxon>Brassicales</taxon>
        <taxon>Brassicaceae</taxon>
        <taxon>Brassiceae</taxon>
        <taxon>Brassica</taxon>
    </lineage>
</organism>
<keyword evidence="1" id="KW-0732">Signal</keyword>
<evidence type="ECO:0000313" key="3">
    <source>
        <dbReference type="Proteomes" id="UP000712600"/>
    </source>
</evidence>
<reference evidence="2" key="1">
    <citation type="submission" date="2019-12" db="EMBL/GenBank/DDBJ databases">
        <title>Genome sequencing and annotation of Brassica cretica.</title>
        <authorList>
            <person name="Studholme D.J."/>
            <person name="Sarris P."/>
        </authorList>
    </citation>
    <scope>NUCLEOTIDE SEQUENCE</scope>
    <source>
        <strain evidence="2">PFS-109/04</strain>
        <tissue evidence="2">Leaf</tissue>
    </source>
</reference>
<gene>
    <name evidence="2" type="ORF">F2Q69_00014734</name>
</gene>
<dbReference type="Proteomes" id="UP000712600">
    <property type="component" value="Unassembled WGS sequence"/>
</dbReference>
<proteinExistence type="predicted"/>
<dbReference type="EMBL" id="QGKX02000996">
    <property type="protein sequence ID" value="KAF3555105.1"/>
    <property type="molecule type" value="Genomic_DNA"/>
</dbReference>
<protein>
    <submittedName>
        <fullName evidence="2">Uncharacterized protein</fullName>
    </submittedName>
</protein>